<dbReference type="GO" id="GO:0030435">
    <property type="term" value="P:sporulation resulting in formation of a cellular spore"/>
    <property type="evidence" value="ECO:0007669"/>
    <property type="project" value="InterPro"/>
</dbReference>
<dbReference type="InterPro" id="IPR013486">
    <property type="entry name" value="SpoIID/LytB"/>
</dbReference>
<evidence type="ECO:0000313" key="2">
    <source>
        <dbReference type="EMBL" id="HJG28629.1"/>
    </source>
</evidence>
<reference evidence="2" key="2">
    <citation type="submission" date="2021-09" db="EMBL/GenBank/DDBJ databases">
        <authorList>
            <person name="Gilroy R."/>
        </authorList>
    </citation>
    <scope>NUCLEOTIDE SEQUENCE</scope>
    <source>
        <strain evidence="2">ChiBcec21-2208</strain>
    </source>
</reference>
<dbReference type="Proteomes" id="UP000782880">
    <property type="component" value="Unassembled WGS sequence"/>
</dbReference>
<feature type="compositionally biased region" description="Low complexity" evidence="1">
    <location>
        <begin position="178"/>
        <end position="239"/>
    </location>
</feature>
<dbReference type="EMBL" id="DYVE01000218">
    <property type="protein sequence ID" value="HJG28629.1"/>
    <property type="molecule type" value="Genomic_DNA"/>
</dbReference>
<evidence type="ECO:0000313" key="3">
    <source>
        <dbReference type="Proteomes" id="UP000782880"/>
    </source>
</evidence>
<accession>A0A921LNZ9</accession>
<reference evidence="2" key="1">
    <citation type="journal article" date="2021" name="PeerJ">
        <title>Extensive microbial diversity within the chicken gut microbiome revealed by metagenomics and culture.</title>
        <authorList>
            <person name="Gilroy R."/>
            <person name="Ravi A."/>
            <person name="Getino M."/>
            <person name="Pursley I."/>
            <person name="Horton D.L."/>
            <person name="Alikhan N.F."/>
            <person name="Baker D."/>
            <person name="Gharbi K."/>
            <person name="Hall N."/>
            <person name="Watson M."/>
            <person name="Adriaenssens E.M."/>
            <person name="Foster-Nyarko E."/>
            <person name="Jarju S."/>
            <person name="Secka A."/>
            <person name="Antonio M."/>
            <person name="Oren A."/>
            <person name="Chaudhuri R.R."/>
            <person name="La Ragione R."/>
            <person name="Hildebrand F."/>
            <person name="Pallen M.J."/>
        </authorList>
    </citation>
    <scope>NUCLEOTIDE SEQUENCE</scope>
    <source>
        <strain evidence="2">ChiBcec21-2208</strain>
    </source>
</reference>
<protein>
    <submittedName>
        <fullName evidence="2">SpoIID/LytB domain-containing protein</fullName>
    </submittedName>
</protein>
<gene>
    <name evidence="2" type="ORF">K8V20_08310</name>
</gene>
<name>A0A921LNZ9_9FIRM</name>
<comment type="caution">
    <text evidence="2">The sequence shown here is derived from an EMBL/GenBank/DDBJ whole genome shotgun (WGS) entry which is preliminary data.</text>
</comment>
<dbReference type="NCBIfam" id="TIGR02669">
    <property type="entry name" value="SpoIID_LytB"/>
    <property type="match status" value="1"/>
</dbReference>
<sequence>FVAGIQARSLWQTDVEIGDRSHFLTVTSHTSEEGVLLCATGRLIEEEESAALDGASITATEEPLLTALQYQRKNQPMPTVSSLLSASVDRYAQQSAASAANRNNAQASEEEDSGTDLDSQIADMQAQTDALVASTDKLLAGLTDVAGSSNATESDLNQGAEGGLPEQTVTVDQITATPVPTETPAPTEAPASDSASDSASSTEPPASDSTSDSGNSESAGSDSGSSDSGSSETPSGGETINVTMNGTAQTMDLVQCLAMVAQNELGPNASAEAYKAQCVATHCWILSQSGYPAVSGTTPGAAALAAAQEVAHVLVTYNGQVCFTPYFASASTGTASAADVWGNDRPWLQAVDSPYDQSVATNWNTNGNSSGTARFSRQTLLDRIKSELEIDLTDVDPNNWFKIISTNQYGWVSKIQVGPDGNCVTVSGRWFRENLLARQSVDGRSLRSQCFTFTFDANLDCFIFDVYGYGHGCGMSQWGAIGYAQNGWGYQDILLHYYPGTTITTY</sequence>
<evidence type="ECO:0000256" key="1">
    <source>
        <dbReference type="SAM" id="MobiDB-lite"/>
    </source>
</evidence>
<feature type="region of interest" description="Disordered" evidence="1">
    <location>
        <begin position="178"/>
        <end position="242"/>
    </location>
</feature>
<feature type="compositionally biased region" description="Low complexity" evidence="1">
    <location>
        <begin position="95"/>
        <end position="107"/>
    </location>
</feature>
<feature type="region of interest" description="Disordered" evidence="1">
    <location>
        <begin position="95"/>
        <end position="117"/>
    </location>
</feature>
<proteinExistence type="predicted"/>
<dbReference type="AlphaFoldDB" id="A0A921LNZ9"/>
<organism evidence="2 3">
    <name type="scientific">Subdoligranulum variabile</name>
    <dbReference type="NCBI Taxonomy" id="214851"/>
    <lineage>
        <taxon>Bacteria</taxon>
        <taxon>Bacillati</taxon>
        <taxon>Bacillota</taxon>
        <taxon>Clostridia</taxon>
        <taxon>Eubacteriales</taxon>
        <taxon>Oscillospiraceae</taxon>
        <taxon>Subdoligranulum</taxon>
    </lineage>
</organism>
<feature type="non-terminal residue" evidence="2">
    <location>
        <position position="1"/>
    </location>
</feature>